<feature type="domain" description="BRCT" evidence="15">
    <location>
        <begin position="1"/>
        <end position="93"/>
    </location>
</feature>
<dbReference type="SUPFAM" id="SSF52113">
    <property type="entry name" value="BRCT domain"/>
    <property type="match status" value="1"/>
</dbReference>
<keyword evidence="9" id="KW-0238">DNA-binding</keyword>
<dbReference type="InterPro" id="IPR002008">
    <property type="entry name" value="DNA_pol_X_beta-like"/>
</dbReference>
<evidence type="ECO:0000256" key="10">
    <source>
        <dbReference type="ARBA" id="ARBA00023204"/>
    </source>
</evidence>
<keyword evidence="7 13" id="KW-0227">DNA damage</keyword>
<dbReference type="GO" id="GO:0006260">
    <property type="term" value="P:DNA replication"/>
    <property type="evidence" value="ECO:0007669"/>
    <property type="project" value="UniProtKB-KW"/>
</dbReference>
<evidence type="ECO:0000256" key="14">
    <source>
        <dbReference type="SAM" id="MobiDB-lite"/>
    </source>
</evidence>
<dbReference type="Pfam" id="PF14791">
    <property type="entry name" value="DNA_pol_B_thumb"/>
    <property type="match status" value="1"/>
</dbReference>
<dbReference type="GO" id="GO:0003677">
    <property type="term" value="F:DNA binding"/>
    <property type="evidence" value="ECO:0007669"/>
    <property type="project" value="UniProtKB-UniRule"/>
</dbReference>
<dbReference type="FunFam" id="3.30.210.10:FF:000005">
    <property type="entry name" value="DNA polymerase IV"/>
    <property type="match status" value="1"/>
</dbReference>
<dbReference type="PROSITE" id="PS00522">
    <property type="entry name" value="DNA_POLYMERASE_X"/>
    <property type="match status" value="1"/>
</dbReference>
<dbReference type="Gene3D" id="1.10.150.20">
    <property type="entry name" value="5' to 3' exonuclease, C-terminal subdomain"/>
    <property type="match status" value="1"/>
</dbReference>
<dbReference type="GO" id="GO:0046872">
    <property type="term" value="F:metal ion binding"/>
    <property type="evidence" value="ECO:0007669"/>
    <property type="project" value="UniProtKB-UniRule"/>
</dbReference>
<dbReference type="Gene3D" id="3.30.460.10">
    <property type="entry name" value="Beta Polymerase, domain 2"/>
    <property type="match status" value="1"/>
</dbReference>
<evidence type="ECO:0000256" key="7">
    <source>
        <dbReference type="ARBA" id="ARBA00022763"/>
    </source>
</evidence>
<dbReference type="Gene3D" id="3.40.50.10190">
    <property type="entry name" value="BRCT domain"/>
    <property type="match status" value="1"/>
</dbReference>
<sequence length="511" mass="57411">MPNILGYLKIYIIPTKYSPSDIRQLSAELTIHGGQLIDHPERADIILTRLMGRKRLALALDPTLIDSKIVVLDRWLADCIAHEALLDHRPYLVPPDHSSQPTHKWPRKQTASPSTRPPNQHNNTRSPSDHNPFKTTSPALILASFPATEKSIEPSTLPRLACCRKSPSICINQLLIEELDVIRVWKENGEDDTLESDLNQAGKKDDEKHALAYSRACSALKAYPTKICSVSEAQVIPFIGPKIALQIGEYLSTGQIKLSQTLRTSVRLRSILLFQTLHGVGSRLSREFYDIHDCRTLEDVANARPSLKVQVTYWSDLQTPIPRYEVPLIAKFLSDELEMISPGCIHTICGSYRRGREYSNDVDIVFTYPAMNRSSKVSSQVLDQLVDRLRTLSALTDILSGSSIGSNALRGLHQRFIMMSLPRQTRQIRVDIIFAPYEIYWVCVVGWTGSTMFERDIRKHANGLNLKFASHGISRLSDGSEIAVSQEKGEPAVFEALGLEWIEPTERNADV</sequence>
<keyword evidence="13" id="KW-0539">Nucleus</keyword>
<evidence type="ECO:0000313" key="16">
    <source>
        <dbReference type="EMBL" id="CDZ97716.1"/>
    </source>
</evidence>
<dbReference type="PROSITE" id="PS50172">
    <property type="entry name" value="BRCT"/>
    <property type="match status" value="1"/>
</dbReference>
<comment type="function">
    <text evidence="13">DNA polymerase that functions in several pathways of DNA repair. Involved in base excision repair (BER) responsible for repair of lesions that give rise to abasic (AP) sites in DNA. Also contributes to DNA double-strand break repair by non-homologous end joining and homologous recombination. Has both template-dependent and template-independent (terminal transferase) DNA polymerase activities. Has also a 5'-deoxyribose-5-phosphate lyase (dRP lyase) activity.</text>
</comment>
<dbReference type="InterPro" id="IPR036420">
    <property type="entry name" value="BRCT_dom_sf"/>
</dbReference>
<dbReference type="InterPro" id="IPR037160">
    <property type="entry name" value="DNA_Pol_thumb_sf"/>
</dbReference>
<evidence type="ECO:0000256" key="12">
    <source>
        <dbReference type="ARBA" id="ARBA00049244"/>
    </source>
</evidence>
<keyword evidence="10 13" id="KW-0234">DNA repair</keyword>
<proteinExistence type="inferred from homology"/>
<dbReference type="InterPro" id="IPR022312">
    <property type="entry name" value="DNA_pol_X"/>
</dbReference>
<keyword evidence="5 13" id="KW-0548">Nucleotidyltransferase</keyword>
<comment type="cofactor">
    <cofactor evidence="1">
        <name>Mn(2+)</name>
        <dbReference type="ChEBI" id="CHEBI:29035"/>
    </cofactor>
</comment>
<dbReference type="InterPro" id="IPR027421">
    <property type="entry name" value="DNA_pol_lamdba_lyase_dom_sf"/>
</dbReference>
<evidence type="ECO:0000256" key="8">
    <source>
        <dbReference type="ARBA" id="ARBA00022932"/>
    </source>
</evidence>
<feature type="region of interest" description="Disordered" evidence="14">
    <location>
        <begin position="96"/>
        <end position="133"/>
    </location>
</feature>
<accession>A0A0F7SFU3</accession>
<evidence type="ECO:0000256" key="4">
    <source>
        <dbReference type="ARBA" id="ARBA00022679"/>
    </source>
</evidence>
<keyword evidence="8 13" id="KW-0239">DNA-directed DNA polymerase</keyword>
<dbReference type="GO" id="GO:0016829">
    <property type="term" value="F:lyase activity"/>
    <property type="evidence" value="ECO:0007669"/>
    <property type="project" value="UniProtKB-KW"/>
</dbReference>
<evidence type="ECO:0000256" key="9">
    <source>
        <dbReference type="ARBA" id="ARBA00023125"/>
    </source>
</evidence>
<dbReference type="Gene3D" id="3.30.210.10">
    <property type="entry name" value="DNA polymerase, thumb domain"/>
    <property type="match status" value="1"/>
</dbReference>
<dbReference type="AlphaFoldDB" id="A0A0F7SFU3"/>
<dbReference type="InterPro" id="IPR010996">
    <property type="entry name" value="HHH_MUS81"/>
</dbReference>
<feature type="compositionally biased region" description="Polar residues" evidence="14">
    <location>
        <begin position="109"/>
        <end position="126"/>
    </location>
</feature>
<comment type="similarity">
    <text evidence="2 13">Belongs to the DNA polymerase type-X family.</text>
</comment>
<dbReference type="InterPro" id="IPR043519">
    <property type="entry name" value="NT_sf"/>
</dbReference>
<evidence type="ECO:0000259" key="15">
    <source>
        <dbReference type="PROSITE" id="PS50172"/>
    </source>
</evidence>
<dbReference type="CDD" id="cd00141">
    <property type="entry name" value="NT_POLXc"/>
    <property type="match status" value="1"/>
</dbReference>
<dbReference type="GO" id="GO:0006303">
    <property type="term" value="P:double-strand break repair via nonhomologous end joining"/>
    <property type="evidence" value="ECO:0007669"/>
    <property type="project" value="TreeGrafter"/>
</dbReference>
<comment type="subcellular location">
    <subcellularLocation>
        <location evidence="13">Nucleus</location>
    </subcellularLocation>
</comment>
<dbReference type="SUPFAM" id="SSF47802">
    <property type="entry name" value="DNA polymerase beta, N-terminal domain-like"/>
    <property type="match status" value="1"/>
</dbReference>
<evidence type="ECO:0000256" key="11">
    <source>
        <dbReference type="ARBA" id="ARBA00023239"/>
    </source>
</evidence>
<keyword evidence="4 13" id="KW-0808">Transferase</keyword>
<keyword evidence="3" id="KW-0237">DNA synthesis</keyword>
<dbReference type="EC" id="2.7.7.7" evidence="13"/>
<dbReference type="Pfam" id="PF14716">
    <property type="entry name" value="HHH_8"/>
    <property type="match status" value="1"/>
</dbReference>
<dbReference type="InterPro" id="IPR028207">
    <property type="entry name" value="DNA_pol_B_palm_palm"/>
</dbReference>
<comment type="catalytic activity">
    <reaction evidence="12 13">
        <text>DNA(n) + a 2'-deoxyribonucleoside 5'-triphosphate = DNA(n+1) + diphosphate</text>
        <dbReference type="Rhea" id="RHEA:22508"/>
        <dbReference type="Rhea" id="RHEA-COMP:17339"/>
        <dbReference type="Rhea" id="RHEA-COMP:17340"/>
        <dbReference type="ChEBI" id="CHEBI:33019"/>
        <dbReference type="ChEBI" id="CHEBI:61560"/>
        <dbReference type="ChEBI" id="CHEBI:173112"/>
        <dbReference type="EC" id="2.7.7.7"/>
    </reaction>
</comment>
<evidence type="ECO:0000256" key="13">
    <source>
        <dbReference type="RuleBase" id="RU366014"/>
    </source>
</evidence>
<dbReference type="EMBL" id="LN483249">
    <property type="protein sequence ID" value="CDZ97716.1"/>
    <property type="molecule type" value="Genomic_DNA"/>
</dbReference>
<dbReference type="PANTHER" id="PTHR11276">
    <property type="entry name" value="DNA POLYMERASE TYPE-X FAMILY MEMBER"/>
    <property type="match status" value="1"/>
</dbReference>
<evidence type="ECO:0000256" key="3">
    <source>
        <dbReference type="ARBA" id="ARBA00022634"/>
    </source>
</evidence>
<protein>
    <recommendedName>
        <fullName evidence="13">DNA polymerase</fullName>
        <ecNumber evidence="13">2.7.7.7</ecNumber>
    </recommendedName>
</protein>
<dbReference type="InterPro" id="IPR001357">
    <property type="entry name" value="BRCT_dom"/>
</dbReference>
<dbReference type="InterPro" id="IPR029398">
    <property type="entry name" value="PolB_thumb"/>
</dbReference>
<evidence type="ECO:0000256" key="6">
    <source>
        <dbReference type="ARBA" id="ARBA00022705"/>
    </source>
</evidence>
<organism evidence="16">
    <name type="scientific">Phaffia rhodozyma</name>
    <name type="common">Yeast</name>
    <name type="synonym">Xanthophyllomyces dendrorhous</name>
    <dbReference type="NCBI Taxonomy" id="264483"/>
    <lineage>
        <taxon>Eukaryota</taxon>
        <taxon>Fungi</taxon>
        <taxon>Dikarya</taxon>
        <taxon>Basidiomycota</taxon>
        <taxon>Agaricomycotina</taxon>
        <taxon>Tremellomycetes</taxon>
        <taxon>Cystofilobasidiales</taxon>
        <taxon>Mrakiaceae</taxon>
        <taxon>Phaffia</taxon>
    </lineage>
</organism>
<dbReference type="Gene3D" id="1.10.150.110">
    <property type="entry name" value="DNA polymerase beta, N-terminal domain-like"/>
    <property type="match status" value="1"/>
</dbReference>
<dbReference type="SMART" id="SM00483">
    <property type="entry name" value="POLXc"/>
    <property type="match status" value="1"/>
</dbReference>
<dbReference type="GO" id="GO:0005634">
    <property type="term" value="C:nucleus"/>
    <property type="evidence" value="ECO:0007669"/>
    <property type="project" value="UniProtKB-SubCell"/>
</dbReference>
<dbReference type="GO" id="GO:0003887">
    <property type="term" value="F:DNA-directed DNA polymerase activity"/>
    <property type="evidence" value="ECO:0007669"/>
    <property type="project" value="UniProtKB-UniRule"/>
</dbReference>
<dbReference type="InterPro" id="IPR002054">
    <property type="entry name" value="DNA-dir_DNA_pol_X"/>
</dbReference>
<name>A0A0F7SFU3_PHARH</name>
<keyword evidence="6" id="KW-0235">DNA replication</keyword>
<dbReference type="SUPFAM" id="SSF81301">
    <property type="entry name" value="Nucleotidyltransferase"/>
    <property type="match status" value="1"/>
</dbReference>
<evidence type="ECO:0000256" key="5">
    <source>
        <dbReference type="ARBA" id="ARBA00022695"/>
    </source>
</evidence>
<dbReference type="InterPro" id="IPR019843">
    <property type="entry name" value="DNA_pol-X_BS"/>
</dbReference>
<reference evidence="16" key="1">
    <citation type="submission" date="2014-08" db="EMBL/GenBank/DDBJ databases">
        <authorList>
            <person name="Sharma Rahul"/>
            <person name="Thines Marco"/>
        </authorList>
    </citation>
    <scope>NUCLEOTIDE SEQUENCE</scope>
</reference>
<keyword evidence="11" id="KW-0456">Lyase</keyword>
<dbReference type="PRINTS" id="PR00870">
    <property type="entry name" value="DNAPOLXBETA"/>
</dbReference>
<dbReference type="PANTHER" id="PTHR11276:SF28">
    <property type="entry name" value="DNA POLYMERASE LAMBDA"/>
    <property type="match status" value="1"/>
</dbReference>
<evidence type="ECO:0000256" key="1">
    <source>
        <dbReference type="ARBA" id="ARBA00001936"/>
    </source>
</evidence>
<dbReference type="Pfam" id="PF14792">
    <property type="entry name" value="DNA_pol_B_palm"/>
    <property type="match status" value="1"/>
</dbReference>
<dbReference type="PRINTS" id="PR00869">
    <property type="entry name" value="DNAPOLX"/>
</dbReference>
<evidence type="ECO:0000256" key="2">
    <source>
        <dbReference type="ARBA" id="ARBA00008323"/>
    </source>
</evidence>